<feature type="domain" description="CCHC-type" evidence="5">
    <location>
        <begin position="120"/>
        <end position="133"/>
    </location>
</feature>
<evidence type="ECO:0000256" key="3">
    <source>
        <dbReference type="SAM" id="MobiDB-lite"/>
    </source>
</evidence>
<dbReference type="InterPro" id="IPR000504">
    <property type="entry name" value="RRM_dom"/>
</dbReference>
<evidence type="ECO:0000256" key="1">
    <source>
        <dbReference type="PROSITE-ProRule" id="PRU00047"/>
    </source>
</evidence>
<dbReference type="InterPro" id="IPR035979">
    <property type="entry name" value="RBD_domain_sf"/>
</dbReference>
<dbReference type="InterPro" id="IPR036875">
    <property type="entry name" value="Znf_CCHC_sf"/>
</dbReference>
<organism evidence="6 7">
    <name type="scientific">Dillenia turbinata</name>
    <dbReference type="NCBI Taxonomy" id="194707"/>
    <lineage>
        <taxon>Eukaryota</taxon>
        <taxon>Viridiplantae</taxon>
        <taxon>Streptophyta</taxon>
        <taxon>Embryophyta</taxon>
        <taxon>Tracheophyta</taxon>
        <taxon>Spermatophyta</taxon>
        <taxon>Magnoliopsida</taxon>
        <taxon>eudicotyledons</taxon>
        <taxon>Gunneridae</taxon>
        <taxon>Pentapetalae</taxon>
        <taxon>Dilleniales</taxon>
        <taxon>Dilleniaceae</taxon>
        <taxon>Dillenia</taxon>
    </lineage>
</organism>
<evidence type="ECO:0000256" key="2">
    <source>
        <dbReference type="PROSITE-ProRule" id="PRU00176"/>
    </source>
</evidence>
<dbReference type="Proteomes" id="UP001370490">
    <property type="component" value="Unassembled WGS sequence"/>
</dbReference>
<keyword evidence="1" id="KW-0862">Zinc</keyword>
<reference evidence="6 7" key="1">
    <citation type="submission" date="2023-12" db="EMBL/GenBank/DDBJ databases">
        <title>A high-quality genome assembly for Dillenia turbinata (Dilleniales).</title>
        <authorList>
            <person name="Chanderbali A."/>
        </authorList>
    </citation>
    <scope>NUCLEOTIDE SEQUENCE [LARGE SCALE GENOMIC DNA]</scope>
    <source>
        <strain evidence="6">LSX21</strain>
        <tissue evidence="6">Leaf</tissue>
    </source>
</reference>
<feature type="compositionally biased region" description="Basic and acidic residues" evidence="3">
    <location>
        <begin position="276"/>
        <end position="289"/>
    </location>
</feature>
<feature type="compositionally biased region" description="Gly residues" evidence="3">
    <location>
        <begin position="96"/>
        <end position="106"/>
    </location>
</feature>
<dbReference type="Pfam" id="PF00098">
    <property type="entry name" value="zf-CCHC"/>
    <property type="match status" value="1"/>
</dbReference>
<dbReference type="GO" id="GO:0005634">
    <property type="term" value="C:nucleus"/>
    <property type="evidence" value="ECO:0007669"/>
    <property type="project" value="TreeGrafter"/>
</dbReference>
<evidence type="ECO:0000313" key="6">
    <source>
        <dbReference type="EMBL" id="KAK6929153.1"/>
    </source>
</evidence>
<keyword evidence="7" id="KW-1185">Reference proteome</keyword>
<evidence type="ECO:0000313" key="7">
    <source>
        <dbReference type="Proteomes" id="UP001370490"/>
    </source>
</evidence>
<dbReference type="PANTHER" id="PTHR48031:SF2">
    <property type="entry name" value="RNA-BINDING PROTEIN 4"/>
    <property type="match status" value="1"/>
</dbReference>
<comment type="caution">
    <text evidence="6">The sequence shown here is derived from an EMBL/GenBank/DDBJ whole genome shotgun (WGS) entry which is preliminary data.</text>
</comment>
<keyword evidence="1" id="KW-0479">Metal-binding</keyword>
<dbReference type="SMART" id="SM00360">
    <property type="entry name" value="RRM"/>
    <property type="match status" value="1"/>
</dbReference>
<feature type="region of interest" description="Disordered" evidence="3">
    <location>
        <begin position="76"/>
        <end position="111"/>
    </location>
</feature>
<dbReference type="SUPFAM" id="SSF54928">
    <property type="entry name" value="RNA-binding domain, RBD"/>
    <property type="match status" value="1"/>
</dbReference>
<accession>A0AAN8V676</accession>
<dbReference type="PROSITE" id="PS50102">
    <property type="entry name" value="RRM"/>
    <property type="match status" value="1"/>
</dbReference>
<dbReference type="PROSITE" id="PS50158">
    <property type="entry name" value="ZF_CCHC"/>
    <property type="match status" value="1"/>
</dbReference>
<name>A0AAN8V676_9MAGN</name>
<keyword evidence="1" id="KW-0863">Zinc-finger</keyword>
<dbReference type="SUPFAM" id="SSF57756">
    <property type="entry name" value="Retrovirus zinc finger-like domains"/>
    <property type="match status" value="1"/>
</dbReference>
<protein>
    <submittedName>
        <fullName evidence="6">RNA recognition motif domain</fullName>
    </submittedName>
</protein>
<dbReference type="EMBL" id="JBAMMX010000013">
    <property type="protein sequence ID" value="KAK6929153.1"/>
    <property type="molecule type" value="Genomic_DNA"/>
</dbReference>
<sequence>MAGRDEYRIFVGGLSWEITERQLEDAFSRFGKVLEAEVMTERDTGRPRGFGFLTFADHRAMDDAIRYMHGRKFGEREISVNKAQPRGSDDSDHRYGGGGYPSGGRGAYRNGDRPAGQDDCFKCGRPGHWARDCLVAGGGRDGGGGRFSSGSRFGGASDHGDRFGGDRDRYMDDRYDGGRYGGRDRFDNRDSKYGSRDRYGNDRDYRYESSRYPSGGDRFAGDRYGSSDRYPQNSYGRGRGFDRDAGPRGGADKYGYGGPARNEGRTYRGRPGPYDRPAREGRQSPFDRY</sequence>
<dbReference type="Gene3D" id="3.30.70.330">
    <property type="match status" value="1"/>
</dbReference>
<evidence type="ECO:0000259" key="5">
    <source>
        <dbReference type="PROSITE" id="PS50158"/>
    </source>
</evidence>
<dbReference type="InterPro" id="IPR012677">
    <property type="entry name" value="Nucleotide-bd_a/b_plait_sf"/>
</dbReference>
<gene>
    <name evidence="6" type="ORF">RJ641_005358</name>
</gene>
<feature type="domain" description="RRM" evidence="4">
    <location>
        <begin position="7"/>
        <end position="85"/>
    </location>
</feature>
<keyword evidence="2" id="KW-0694">RNA-binding</keyword>
<proteinExistence type="predicted"/>
<dbReference type="Gene3D" id="4.10.60.10">
    <property type="entry name" value="Zinc finger, CCHC-type"/>
    <property type="match status" value="1"/>
</dbReference>
<dbReference type="PANTHER" id="PTHR48031">
    <property type="entry name" value="SRA STEM-LOOP-INTERACTING RNA-BINDING PROTEIN, MITOCHONDRIAL"/>
    <property type="match status" value="1"/>
</dbReference>
<feature type="region of interest" description="Disordered" evidence="3">
    <location>
        <begin position="146"/>
        <end position="289"/>
    </location>
</feature>
<dbReference type="SMART" id="SM00343">
    <property type="entry name" value="ZnF_C2HC"/>
    <property type="match status" value="1"/>
</dbReference>
<dbReference type="GO" id="GO:0008270">
    <property type="term" value="F:zinc ion binding"/>
    <property type="evidence" value="ECO:0007669"/>
    <property type="project" value="UniProtKB-KW"/>
</dbReference>
<dbReference type="GO" id="GO:0003729">
    <property type="term" value="F:mRNA binding"/>
    <property type="evidence" value="ECO:0007669"/>
    <property type="project" value="TreeGrafter"/>
</dbReference>
<dbReference type="InterPro" id="IPR001878">
    <property type="entry name" value="Znf_CCHC"/>
</dbReference>
<dbReference type="Pfam" id="PF00076">
    <property type="entry name" value="RRM_1"/>
    <property type="match status" value="1"/>
</dbReference>
<dbReference type="AlphaFoldDB" id="A0AAN8V676"/>
<evidence type="ECO:0000259" key="4">
    <source>
        <dbReference type="PROSITE" id="PS50102"/>
    </source>
</evidence>
<feature type="compositionally biased region" description="Basic and acidic residues" evidence="3">
    <location>
        <begin position="158"/>
        <end position="209"/>
    </location>
</feature>